<evidence type="ECO:0000256" key="12">
    <source>
        <dbReference type="ARBA" id="ARBA00022824"/>
    </source>
</evidence>
<comment type="subunit">
    <text evidence="19">Homodimer. The monomeric form is inactive while the homodimer is active.</text>
</comment>
<keyword evidence="9" id="KW-0479">Metal-binding</keyword>
<evidence type="ECO:0000256" key="14">
    <source>
        <dbReference type="ARBA" id="ARBA00023034"/>
    </source>
</evidence>
<evidence type="ECO:0000256" key="2">
    <source>
        <dbReference type="ARBA" id="ARBA00004371"/>
    </source>
</evidence>
<evidence type="ECO:0000313" key="24">
    <source>
        <dbReference type="Proteomes" id="UP001203207"/>
    </source>
</evidence>
<evidence type="ECO:0000256" key="6">
    <source>
        <dbReference type="ARBA" id="ARBA00022525"/>
    </source>
</evidence>
<keyword evidence="15" id="KW-0482">Metalloprotease</keyword>
<keyword evidence="12" id="KW-0256">Endoplasmic reticulum</keyword>
<evidence type="ECO:0000256" key="3">
    <source>
        <dbReference type="ARBA" id="ARBA00004555"/>
    </source>
</evidence>
<dbReference type="InterPro" id="IPR039866">
    <property type="entry name" value="CPQ"/>
</dbReference>
<dbReference type="InterPro" id="IPR007484">
    <property type="entry name" value="Peptidase_M28"/>
</dbReference>
<dbReference type="GO" id="GO:0005576">
    <property type="term" value="C:extracellular region"/>
    <property type="evidence" value="ECO:0007669"/>
    <property type="project" value="UniProtKB-SubCell"/>
</dbReference>
<evidence type="ECO:0000256" key="7">
    <source>
        <dbReference type="ARBA" id="ARBA00022645"/>
    </source>
</evidence>
<evidence type="ECO:0000256" key="15">
    <source>
        <dbReference type="ARBA" id="ARBA00023049"/>
    </source>
</evidence>
<proteinExistence type="predicted"/>
<evidence type="ECO:0000256" key="5">
    <source>
        <dbReference type="ARBA" id="ARBA00014116"/>
    </source>
</evidence>
<dbReference type="Gene3D" id="3.40.630.10">
    <property type="entry name" value="Zn peptidases"/>
    <property type="match status" value="1"/>
</dbReference>
<evidence type="ECO:0000256" key="17">
    <source>
        <dbReference type="ARBA" id="ARBA00023180"/>
    </source>
</evidence>
<evidence type="ECO:0000256" key="18">
    <source>
        <dbReference type="ARBA" id="ARBA00023228"/>
    </source>
</evidence>
<evidence type="ECO:0000313" key="23">
    <source>
        <dbReference type="EMBL" id="MCL9818216.1"/>
    </source>
</evidence>
<keyword evidence="14" id="KW-0333">Golgi apparatus</keyword>
<keyword evidence="8" id="KW-0645">Protease</keyword>
<evidence type="ECO:0000256" key="16">
    <source>
        <dbReference type="ARBA" id="ARBA00023145"/>
    </source>
</evidence>
<keyword evidence="13" id="KW-0862">Zinc</keyword>
<protein>
    <recommendedName>
        <fullName evidence="5">Carboxypeptidase Q</fullName>
    </recommendedName>
    <alternativeName>
        <fullName evidence="20">Plasma glutamate carboxypeptidase</fullName>
    </alternativeName>
</protein>
<evidence type="ECO:0000256" key="8">
    <source>
        <dbReference type="ARBA" id="ARBA00022670"/>
    </source>
</evidence>
<dbReference type="PANTHER" id="PTHR12053">
    <property type="entry name" value="PROTEASE FAMILY M28 PLASMA GLUTAMATE CARBOXYPEPTIDASE-RELATED"/>
    <property type="match status" value="1"/>
</dbReference>
<keyword evidence="17" id="KW-0325">Glycoprotein</keyword>
<reference evidence="23" key="1">
    <citation type="journal article" date="2022" name="Syst. Appl. Microbiol.">
        <title>Natronocalculus amylovorans gen. nov., sp. nov., and Natranaeroarchaeum aerophilus sp. nov., dominant culturable amylolytic natronoarchaea from hypersaline soda lakes in southwestern Siberia.</title>
        <authorList>
            <person name="Sorokin D.Y."/>
            <person name="Elcheninov A.G."/>
            <person name="Khizhniak T.V."/>
            <person name="Koenen M."/>
            <person name="Bale N.J."/>
            <person name="Damste J.S.S."/>
            <person name="Kublanov I.V."/>
        </authorList>
    </citation>
    <scope>NUCLEOTIDE SEQUENCE</scope>
    <source>
        <strain evidence="23">AArc-St2</strain>
    </source>
</reference>
<evidence type="ECO:0000256" key="1">
    <source>
        <dbReference type="ARBA" id="ARBA00004240"/>
    </source>
</evidence>
<evidence type="ECO:0000256" key="21">
    <source>
        <dbReference type="SAM" id="MobiDB-lite"/>
    </source>
</evidence>
<keyword evidence="10" id="KW-0732">Signal</keyword>
<evidence type="ECO:0000256" key="20">
    <source>
        <dbReference type="ARBA" id="ARBA00033328"/>
    </source>
</evidence>
<reference evidence="23" key="2">
    <citation type="submission" date="2022-02" db="EMBL/GenBank/DDBJ databases">
        <authorList>
            <person name="Elcheninov A.G."/>
            <person name="Sorokin D.Y."/>
            <person name="Kublanov I.V."/>
        </authorList>
    </citation>
    <scope>NUCLEOTIDE SEQUENCE</scope>
    <source>
        <strain evidence="23">AArc-St2</strain>
    </source>
</reference>
<feature type="region of interest" description="Disordered" evidence="21">
    <location>
        <begin position="1"/>
        <end position="20"/>
    </location>
</feature>
<gene>
    <name evidence="23" type="ORF">AArcSt2_14840</name>
</gene>
<name>A0AAE3K9L9_9EURY</name>
<dbReference type="Proteomes" id="UP001203207">
    <property type="component" value="Unassembled WGS sequence"/>
</dbReference>
<feature type="domain" description="Peptidase M28" evidence="22">
    <location>
        <begin position="245"/>
        <end position="443"/>
    </location>
</feature>
<keyword evidence="6" id="KW-0964">Secreted</keyword>
<dbReference type="GO" id="GO:0070573">
    <property type="term" value="F:metallodipeptidase activity"/>
    <property type="evidence" value="ECO:0007669"/>
    <property type="project" value="InterPro"/>
</dbReference>
<evidence type="ECO:0000256" key="13">
    <source>
        <dbReference type="ARBA" id="ARBA00022833"/>
    </source>
</evidence>
<keyword evidence="11" id="KW-0378">Hydrolase</keyword>
<dbReference type="AlphaFoldDB" id="A0AAE3K9L9"/>
<evidence type="ECO:0000256" key="11">
    <source>
        <dbReference type="ARBA" id="ARBA00022801"/>
    </source>
</evidence>
<dbReference type="PANTHER" id="PTHR12053:SF3">
    <property type="entry name" value="CARBOXYPEPTIDASE Q"/>
    <property type="match status" value="1"/>
</dbReference>
<dbReference type="SUPFAM" id="SSF53187">
    <property type="entry name" value="Zn-dependent exopeptidases"/>
    <property type="match status" value="1"/>
</dbReference>
<keyword evidence="18" id="KW-0458">Lysosome</keyword>
<dbReference type="EMBL" id="JAKRVX010000008">
    <property type="protein sequence ID" value="MCL9818216.1"/>
    <property type="molecule type" value="Genomic_DNA"/>
</dbReference>
<keyword evidence="24" id="KW-1185">Reference proteome</keyword>
<comment type="caution">
    <text evidence="23">The sequence shown here is derived from an EMBL/GenBank/DDBJ whole genome shotgun (WGS) entry which is preliminary data.</text>
</comment>
<dbReference type="Gene3D" id="3.50.30.30">
    <property type="match status" value="1"/>
</dbReference>
<dbReference type="GO" id="GO:0006508">
    <property type="term" value="P:proteolysis"/>
    <property type="evidence" value="ECO:0007669"/>
    <property type="project" value="UniProtKB-KW"/>
</dbReference>
<dbReference type="Pfam" id="PF04389">
    <property type="entry name" value="Peptidase_M28"/>
    <property type="match status" value="1"/>
</dbReference>
<accession>A0AAE3K9L9</accession>
<comment type="subcellular location">
    <subcellularLocation>
        <location evidence="1">Endoplasmic reticulum</location>
    </subcellularLocation>
    <subcellularLocation>
        <location evidence="3">Golgi apparatus</location>
    </subcellularLocation>
    <subcellularLocation>
        <location evidence="2">Lysosome</location>
    </subcellularLocation>
    <subcellularLocation>
        <location evidence="4">Secreted</location>
    </subcellularLocation>
</comment>
<evidence type="ECO:0000259" key="22">
    <source>
        <dbReference type="Pfam" id="PF04389"/>
    </source>
</evidence>
<dbReference type="GO" id="GO:0005764">
    <property type="term" value="C:lysosome"/>
    <property type="evidence" value="ECO:0007669"/>
    <property type="project" value="UniProtKB-SubCell"/>
</dbReference>
<evidence type="ECO:0000256" key="4">
    <source>
        <dbReference type="ARBA" id="ARBA00004613"/>
    </source>
</evidence>
<dbReference type="GO" id="GO:0046872">
    <property type="term" value="F:metal ion binding"/>
    <property type="evidence" value="ECO:0007669"/>
    <property type="project" value="UniProtKB-KW"/>
</dbReference>
<organism evidence="23 24">
    <name type="scientific">Natronocalculus amylovorans</name>
    <dbReference type="NCBI Taxonomy" id="2917812"/>
    <lineage>
        <taxon>Archaea</taxon>
        <taxon>Methanobacteriati</taxon>
        <taxon>Methanobacteriota</taxon>
        <taxon>Stenosarchaea group</taxon>
        <taxon>Halobacteria</taxon>
        <taxon>Halobacteriales</taxon>
        <taxon>Haloferacaceae</taxon>
        <taxon>Natronocalculus</taxon>
    </lineage>
</organism>
<evidence type="ECO:0000256" key="9">
    <source>
        <dbReference type="ARBA" id="ARBA00022723"/>
    </source>
</evidence>
<evidence type="ECO:0000256" key="19">
    <source>
        <dbReference type="ARBA" id="ARBA00025833"/>
    </source>
</evidence>
<keyword evidence="16" id="KW-0865">Zymogen</keyword>
<dbReference type="RefSeq" id="WP_250585722.1">
    <property type="nucleotide sequence ID" value="NZ_JAKRVX010000008.1"/>
</dbReference>
<evidence type="ECO:0000256" key="10">
    <source>
        <dbReference type="ARBA" id="ARBA00022729"/>
    </source>
</evidence>
<sequence length="589" mass="64414">MSSYEQPLYDCQTPSLDSTEQSVVESIDQDRMWDSVEKFSSLTRISGTGGERKAAEHLTTVLSDHAVSHTVHEPELYLSTPVSATVTATDRTECFKSAKTVAFSDNDSVSGEVIRLRADEEGDSVESLLDHSLNIDDVAVEDKVVVAESLIPIAEIRALAARGAAAFIAIHPHDREPHEGIISPVWGGAPTFEEKNEIPEIIVANISGDDGDKLDALIENNPSLSLTVSTTVDTRWVRCPLIEAEITPTQTATDEFVLLHGHYDSWHVGVTDNATGDAALLEAAIALSAHADQLTRTVRVCWWPGHSTGRYAGSTWYADTFANSLNENCLAHVNVDSPGVKDAVEFTSRVKWMTAAAPVAIGTITDVTGKQTETRRPSRAGDYSFNNIGIAGLSLQSSIEHSVREERGYHLVGGSGGHADAWHLSTDTLEKADPATLKRDADVYTIATYRLASATHCPLDYRLTIAEHQQTLETLKKGSSELGLEKEFSRLEETYSELAAKVNEIYEQENHSFRNLQPLARTLTRINYVTDKTFEQDPAVGRPPLPALAAIAHPPNDTDSKRFLAWGARRSYNALTYELRSVLAQLPAN</sequence>
<dbReference type="GO" id="GO:0004180">
    <property type="term" value="F:carboxypeptidase activity"/>
    <property type="evidence" value="ECO:0007669"/>
    <property type="project" value="UniProtKB-KW"/>
</dbReference>
<keyword evidence="7" id="KW-0121">Carboxypeptidase</keyword>